<sequence>MDYTHTTDHALLERCQHDDVKAYNEFFSRHSARLYKQALRYIPNENIAEELMLDLLFDIWEKRHTRKIEGEVGAYLYRYMRNKIVDQRRKMVTAVTAIEQTTLTETLADRRLADHQLMAADADGLYQDVLQALSPQRRRVFQLSREERLTYPEIAREMNLSVNTVENYMSSALETFRSRTKKYLAI</sequence>
<evidence type="ECO:0000313" key="2">
    <source>
        <dbReference type="Proteomes" id="UP001246858"/>
    </source>
</evidence>
<comment type="caution">
    <text evidence="1">The sequence shown here is derived from an EMBL/GenBank/DDBJ whole genome shotgun (WGS) entry which is preliminary data.</text>
</comment>
<dbReference type="Proteomes" id="UP001246858">
    <property type="component" value="Unassembled WGS sequence"/>
</dbReference>
<keyword evidence="2" id="KW-1185">Reference proteome</keyword>
<organism evidence="1 2">
    <name type="scientific">Pedobacter africanus</name>
    <dbReference type="NCBI Taxonomy" id="151894"/>
    <lineage>
        <taxon>Bacteria</taxon>
        <taxon>Pseudomonadati</taxon>
        <taxon>Bacteroidota</taxon>
        <taxon>Sphingobacteriia</taxon>
        <taxon>Sphingobacteriales</taxon>
        <taxon>Sphingobacteriaceae</taxon>
        <taxon>Pedobacter</taxon>
    </lineage>
</organism>
<evidence type="ECO:0000313" key="1">
    <source>
        <dbReference type="EMBL" id="MDR6782847.1"/>
    </source>
</evidence>
<reference evidence="1" key="1">
    <citation type="submission" date="2023-07" db="EMBL/GenBank/DDBJ databases">
        <title>Sorghum-associated microbial communities from plants grown in Nebraska, USA.</title>
        <authorList>
            <person name="Schachtman D."/>
        </authorList>
    </citation>
    <scope>NUCLEOTIDE SEQUENCE</scope>
    <source>
        <strain evidence="1">2697</strain>
    </source>
</reference>
<name>A0ACC6KUE1_9SPHI</name>
<protein>
    <submittedName>
        <fullName evidence="1">RNA polymerase sigma-70 factor (ECF subfamily)</fullName>
    </submittedName>
</protein>
<accession>A0ACC6KUE1</accession>
<proteinExistence type="predicted"/>
<gene>
    <name evidence="1" type="ORF">J2X78_001399</name>
</gene>
<dbReference type="EMBL" id="JAVDTF010000001">
    <property type="protein sequence ID" value="MDR6782847.1"/>
    <property type="molecule type" value="Genomic_DNA"/>
</dbReference>